<dbReference type="PIRSF" id="PIRSF002756">
    <property type="entry name" value="PstS"/>
    <property type="match status" value="1"/>
</dbReference>
<dbReference type="Gene3D" id="3.40.190.10">
    <property type="entry name" value="Periplasmic binding protein-like II"/>
    <property type="match status" value="2"/>
</dbReference>
<evidence type="ECO:0000256" key="5">
    <source>
        <dbReference type="PIRSR" id="PIRSR002756-1"/>
    </source>
</evidence>
<dbReference type="Pfam" id="PF12849">
    <property type="entry name" value="PBP_like_2"/>
    <property type="match status" value="1"/>
</dbReference>
<feature type="signal peptide" evidence="6">
    <location>
        <begin position="1"/>
        <end position="28"/>
    </location>
</feature>
<dbReference type="PANTHER" id="PTHR42996">
    <property type="entry name" value="PHOSPHATE-BINDING PROTEIN PSTS"/>
    <property type="match status" value="1"/>
</dbReference>
<evidence type="ECO:0000313" key="9">
    <source>
        <dbReference type="Proteomes" id="UP000198348"/>
    </source>
</evidence>
<dbReference type="SUPFAM" id="SSF53850">
    <property type="entry name" value="Periplasmic binding protein-like II"/>
    <property type="match status" value="1"/>
</dbReference>
<dbReference type="NCBIfam" id="TIGR00975">
    <property type="entry name" value="3a0107s03"/>
    <property type="match status" value="1"/>
</dbReference>
<dbReference type="InterPro" id="IPR050962">
    <property type="entry name" value="Phosphate-bind_PstS"/>
</dbReference>
<feature type="binding site" evidence="5">
    <location>
        <begin position="197"/>
        <end position="199"/>
    </location>
    <ligand>
        <name>phosphate</name>
        <dbReference type="ChEBI" id="CHEBI:43474"/>
    </ligand>
</feature>
<evidence type="ECO:0000259" key="7">
    <source>
        <dbReference type="Pfam" id="PF12849"/>
    </source>
</evidence>
<name>A0A238W897_9PSEU</name>
<evidence type="ECO:0000313" key="8">
    <source>
        <dbReference type="EMBL" id="SNR42423.1"/>
    </source>
</evidence>
<dbReference type="GO" id="GO:0035435">
    <property type="term" value="P:phosphate ion transmembrane transport"/>
    <property type="evidence" value="ECO:0007669"/>
    <property type="project" value="InterPro"/>
</dbReference>
<keyword evidence="9" id="KW-1185">Reference proteome</keyword>
<dbReference type="CDD" id="cd13565">
    <property type="entry name" value="PBP2_PstS"/>
    <property type="match status" value="1"/>
</dbReference>
<dbReference type="PANTHER" id="PTHR42996:SF1">
    <property type="entry name" value="PHOSPHATE-BINDING PROTEIN PSTS"/>
    <property type="match status" value="1"/>
</dbReference>
<dbReference type="Proteomes" id="UP000198348">
    <property type="component" value="Unassembled WGS sequence"/>
</dbReference>
<evidence type="ECO:0000256" key="4">
    <source>
        <dbReference type="PIRNR" id="PIRNR002756"/>
    </source>
</evidence>
<feature type="chain" id="PRO_5039553653" description="Phosphate-binding protein" evidence="6">
    <location>
        <begin position="29"/>
        <end position="376"/>
    </location>
</feature>
<protein>
    <recommendedName>
        <fullName evidence="4">Phosphate-binding protein</fullName>
    </recommendedName>
</protein>
<dbReference type="EMBL" id="FZNW01000005">
    <property type="protein sequence ID" value="SNR42423.1"/>
    <property type="molecule type" value="Genomic_DNA"/>
</dbReference>
<feature type="binding site" evidence="5">
    <location>
        <position position="89"/>
    </location>
    <ligand>
        <name>phosphate</name>
        <dbReference type="ChEBI" id="CHEBI:43474"/>
    </ligand>
</feature>
<keyword evidence="3 4" id="KW-0592">Phosphate transport</keyword>
<feature type="binding site" evidence="5">
    <location>
        <position position="107"/>
    </location>
    <ligand>
        <name>phosphate</name>
        <dbReference type="ChEBI" id="CHEBI:43474"/>
    </ligand>
</feature>
<reference evidence="8 9" key="1">
    <citation type="submission" date="2017-06" db="EMBL/GenBank/DDBJ databases">
        <authorList>
            <person name="Kim H.J."/>
            <person name="Triplett B.A."/>
        </authorList>
    </citation>
    <scope>NUCLEOTIDE SEQUENCE [LARGE SCALE GENOMIC DNA]</scope>
    <source>
        <strain evidence="8 9">DSM 45207</strain>
    </source>
</reference>
<feature type="domain" description="PBP" evidence="7">
    <location>
        <begin position="51"/>
        <end position="345"/>
    </location>
</feature>
<dbReference type="GO" id="GO:0043190">
    <property type="term" value="C:ATP-binding cassette (ABC) transporter complex"/>
    <property type="evidence" value="ECO:0007669"/>
    <property type="project" value="InterPro"/>
</dbReference>
<keyword evidence="2 4" id="KW-0813">Transport</keyword>
<evidence type="ECO:0000256" key="6">
    <source>
        <dbReference type="SAM" id="SignalP"/>
    </source>
</evidence>
<dbReference type="InterPro" id="IPR005673">
    <property type="entry name" value="ABC_phos-bd_PstS"/>
</dbReference>
<dbReference type="InterPro" id="IPR024370">
    <property type="entry name" value="PBP_domain"/>
</dbReference>
<organism evidence="8 9">
    <name type="scientific">Haloechinothrix alba</name>
    <dbReference type="NCBI Taxonomy" id="664784"/>
    <lineage>
        <taxon>Bacteria</taxon>
        <taxon>Bacillati</taxon>
        <taxon>Actinomycetota</taxon>
        <taxon>Actinomycetes</taxon>
        <taxon>Pseudonocardiales</taxon>
        <taxon>Pseudonocardiaceae</taxon>
        <taxon>Haloechinothrix</taxon>
    </lineage>
</organism>
<evidence type="ECO:0000256" key="1">
    <source>
        <dbReference type="ARBA" id="ARBA00008725"/>
    </source>
</evidence>
<dbReference type="GO" id="GO:0042301">
    <property type="term" value="F:phosphate ion binding"/>
    <property type="evidence" value="ECO:0007669"/>
    <property type="project" value="InterPro"/>
</dbReference>
<evidence type="ECO:0000256" key="2">
    <source>
        <dbReference type="ARBA" id="ARBA00022448"/>
    </source>
</evidence>
<dbReference type="AlphaFoldDB" id="A0A238W897"/>
<keyword evidence="6" id="KW-0732">Signal</keyword>
<evidence type="ECO:0000256" key="3">
    <source>
        <dbReference type="ARBA" id="ARBA00022592"/>
    </source>
</evidence>
<proteinExistence type="inferred from homology"/>
<feature type="binding site" evidence="5">
    <location>
        <begin position="59"/>
        <end position="61"/>
    </location>
    <ligand>
        <name>phosphate</name>
        <dbReference type="ChEBI" id="CHEBI:43474"/>
    </ligand>
</feature>
<comment type="similarity">
    <text evidence="1 4">Belongs to the PstS family.</text>
</comment>
<accession>A0A238W897</accession>
<sequence length="376" mass="39746">MCVEGTTVTRVRRGKLACALATMVLVLAGCGSDDNTAQTGIDIPDVDCSGAPTINASGSTAQSNAMIRFINIYDSACSGYTVNYNSSGSGAGVNEFIGGLTDFAGSDVPLQEEFDEVSDAKQRCGGHEAWHLPLVFGPIAVTYNLEGFDGIALDGPVLAKIFNGTITEWNDPRIAELNDGVDLPDKEITVIFRSDESGTTQNFQNYLRTASEDAWGQGTGKMFLGGVGEGARGNENTSSAVDRTPGSITYNEWSFAEQRGLQIARIINSGGGEPVELDSESTGKAIDAATVAGEGHDLVIELDSIYGTEENGAYPLMLVSYEIVCSTYPDPDVSEAIQTFLRVAATDGQQGLTDAGFTPLPDVFQKRLLDSIEALS</sequence>
<gene>
    <name evidence="8" type="ORF">SAMN06265360_105192</name>
</gene>